<gene>
    <name evidence="1" type="ORF">LCGC14_1339050</name>
</gene>
<protein>
    <submittedName>
        <fullName evidence="1">Uncharacterized protein</fullName>
    </submittedName>
</protein>
<sequence>MSSASRTFTVSGENVTIAGGATLVFINPDTDVGIEVLRCWASQSGTDTSEQLRVGLHTQVSTFPTLTTKVPVPHLLGETSKIIGGTAGAAGTSGINASAEGGGAKIIILPDNMNNLNGFLYIPTPEERMIVRAAASSGFGMQMIDTPTVLTGWSFGITFREI</sequence>
<reference evidence="1" key="1">
    <citation type="journal article" date="2015" name="Nature">
        <title>Complex archaea that bridge the gap between prokaryotes and eukaryotes.</title>
        <authorList>
            <person name="Spang A."/>
            <person name="Saw J.H."/>
            <person name="Jorgensen S.L."/>
            <person name="Zaremba-Niedzwiedzka K."/>
            <person name="Martijn J."/>
            <person name="Lind A.E."/>
            <person name="van Eijk R."/>
            <person name="Schleper C."/>
            <person name="Guy L."/>
            <person name="Ettema T.J."/>
        </authorList>
    </citation>
    <scope>NUCLEOTIDE SEQUENCE</scope>
</reference>
<evidence type="ECO:0000313" key="1">
    <source>
        <dbReference type="EMBL" id="KKM80513.1"/>
    </source>
</evidence>
<organism evidence="1">
    <name type="scientific">marine sediment metagenome</name>
    <dbReference type="NCBI Taxonomy" id="412755"/>
    <lineage>
        <taxon>unclassified sequences</taxon>
        <taxon>metagenomes</taxon>
        <taxon>ecological metagenomes</taxon>
    </lineage>
</organism>
<accession>A0A0F9KEY0</accession>
<proteinExistence type="predicted"/>
<comment type="caution">
    <text evidence="1">The sequence shown here is derived from an EMBL/GenBank/DDBJ whole genome shotgun (WGS) entry which is preliminary data.</text>
</comment>
<dbReference type="AlphaFoldDB" id="A0A0F9KEY0"/>
<dbReference type="EMBL" id="LAZR01008170">
    <property type="protein sequence ID" value="KKM80513.1"/>
    <property type="molecule type" value="Genomic_DNA"/>
</dbReference>
<name>A0A0F9KEY0_9ZZZZ</name>